<evidence type="ECO:0000313" key="3">
    <source>
        <dbReference type="EMBL" id="EER33079.1"/>
    </source>
</evidence>
<dbReference type="VEuPathDB" id="FungiDB:CTRG_03504"/>
<feature type="coiled-coil region" evidence="1">
    <location>
        <begin position="720"/>
        <end position="757"/>
    </location>
</feature>
<accession>C5MBR2</accession>
<feature type="coiled-coil region" evidence="1">
    <location>
        <begin position="786"/>
        <end position="859"/>
    </location>
</feature>
<feature type="coiled-coil region" evidence="1">
    <location>
        <begin position="160"/>
        <end position="507"/>
    </location>
</feature>
<feature type="coiled-coil region" evidence="1">
    <location>
        <begin position="536"/>
        <end position="563"/>
    </location>
</feature>
<organism evidence="3 4">
    <name type="scientific">Candida tropicalis (strain ATCC MYA-3404 / T1)</name>
    <name type="common">Yeast</name>
    <dbReference type="NCBI Taxonomy" id="294747"/>
    <lineage>
        <taxon>Eukaryota</taxon>
        <taxon>Fungi</taxon>
        <taxon>Dikarya</taxon>
        <taxon>Ascomycota</taxon>
        <taxon>Saccharomycotina</taxon>
        <taxon>Pichiomycetes</taxon>
        <taxon>Debaryomycetaceae</taxon>
        <taxon>Candida/Lodderomyces clade</taxon>
        <taxon>Candida</taxon>
    </lineage>
</organism>
<evidence type="ECO:0000313" key="4">
    <source>
        <dbReference type="Proteomes" id="UP000002037"/>
    </source>
</evidence>
<keyword evidence="1" id="KW-0175">Coiled coil</keyword>
<keyword evidence="4" id="KW-1185">Reference proteome</keyword>
<evidence type="ECO:0000256" key="2">
    <source>
        <dbReference type="SAM" id="MobiDB-lite"/>
    </source>
</evidence>
<dbReference type="STRING" id="294747.C5MBR2"/>
<sequence>MVFGFSNLLGSPQGTDKKPSGLEFTPIGKGGRDESSFQVLHTYPKDYSPLSTNRRRLFQPLKETNNIAHYSQESGLFDDTVDDFERAYPPRHPIPKKQTRSPVTRRDLIAIDNAGIAAKQSEETIKELISDNYGWKIKYKELRRSLENMPQLESDVRKVNIELNEKISTLKLEIQQLKQSNQDYINHKENSDANSIIEEKNLAIQQLNDEIYNLKQKLSTQQGANNSVNEYEEMVRDLQIEREELYGKIHELEDYMSHAEVEFDEQEKKFQLLSDELSRLQQLQTQEVSKDAVEQIHRLDAKLLESEEKNKALEEKNAALEMRMSQETRGLEADIIGKSQLIDRLQRELGDLQSNGSHQEERLRKELRQVRDEVQEKQRLIESIRKEEDLKKKKYDYEIHELNNKCQKLVSELESTQHKLNNHKETQNEELTKLRDNNRQLKTEYDDKVVEMIDMGNDLAERLVQIEVYEKEFEKVNAELKDASRKLEATERELSSMKGANEMLSRELDHMKDIAHRYDELRQNYDSYQVSKSDEISQLKLKIRQQEDELVRSHENIDRLKHSVMDKSELHTDNVELANKLESSWKEIEDLQSQLHDLKLSNASKEREFELEIDSNIRDLNNKILDLKEENSRLKQKVQATNYTREIFDDNVELVDKVKEAEFARERAEKKLAKLENEVTELLVELDSQQKYSLDDTYVAELKNEIVKLRSAVKISDDYIEELEAKTKSAELDQTKLERLNRELESSSNLVKSQESKIKYLETELEKGAAKLSEPSVIQEYVEFQLKTCREDLEKATNELQATEEKYSKQLKLLREEKQIVETDFIKSKSTNTQLQIELENTKEELQKMTKNCKRLAKKVCENMQVRKKLDTPGWVQFLENESIYFQRKFMEEFTRKTDYKFLYNYTLRSIKNSTKLLNLQENDTNLVKLGIYPEYVNQAEAQRPKLTFAGLAKFVLASVRIRKRTKDHLAALRDIQRVRSDIDVARINFS</sequence>
<dbReference type="EMBL" id="GG692398">
    <property type="protein sequence ID" value="EER33079.1"/>
    <property type="molecule type" value="Genomic_DNA"/>
</dbReference>
<dbReference type="KEGG" id="ctp:CTRG_03504"/>
<dbReference type="eggNOG" id="ENOG502QUTQ">
    <property type="taxonomic scope" value="Eukaryota"/>
</dbReference>
<dbReference type="GeneID" id="8298030"/>
<dbReference type="HOGENOM" id="CLU_011000_0_0_1"/>
<name>C5MBR2_CANTT</name>
<proteinExistence type="predicted"/>
<feature type="coiled-coil region" evidence="1">
    <location>
        <begin position="588"/>
        <end position="692"/>
    </location>
</feature>
<gene>
    <name evidence="3" type="ORF">CTRG_03504</name>
</gene>
<evidence type="ECO:0008006" key="5">
    <source>
        <dbReference type="Google" id="ProtNLM"/>
    </source>
</evidence>
<evidence type="ECO:0000256" key="1">
    <source>
        <dbReference type="SAM" id="Coils"/>
    </source>
</evidence>
<feature type="region of interest" description="Disordered" evidence="2">
    <location>
        <begin position="1"/>
        <end position="35"/>
    </location>
</feature>
<dbReference type="Proteomes" id="UP000002037">
    <property type="component" value="Unassembled WGS sequence"/>
</dbReference>
<protein>
    <recommendedName>
        <fullName evidence="5">Centrosomin N-terminal motif 1 domain-containing protein</fullName>
    </recommendedName>
</protein>
<dbReference type="OrthoDB" id="10255522at2759"/>
<dbReference type="RefSeq" id="XP_002549207.1">
    <property type="nucleotide sequence ID" value="XM_002549161.1"/>
</dbReference>
<reference evidence="3 4" key="1">
    <citation type="journal article" date="2009" name="Nature">
        <title>Evolution of pathogenicity and sexual reproduction in eight Candida genomes.</title>
        <authorList>
            <person name="Butler G."/>
            <person name="Rasmussen M.D."/>
            <person name="Lin M.F."/>
            <person name="Santos M.A."/>
            <person name="Sakthikumar S."/>
            <person name="Munro C.A."/>
            <person name="Rheinbay E."/>
            <person name="Grabherr M."/>
            <person name="Forche A."/>
            <person name="Reedy J.L."/>
            <person name="Agrafioti I."/>
            <person name="Arnaud M.B."/>
            <person name="Bates S."/>
            <person name="Brown A.J."/>
            <person name="Brunke S."/>
            <person name="Costanzo M.C."/>
            <person name="Fitzpatrick D.A."/>
            <person name="de Groot P.W."/>
            <person name="Harris D."/>
            <person name="Hoyer L.L."/>
            <person name="Hube B."/>
            <person name="Klis F.M."/>
            <person name="Kodira C."/>
            <person name="Lennard N."/>
            <person name="Logue M.E."/>
            <person name="Martin R."/>
            <person name="Neiman A.M."/>
            <person name="Nikolaou E."/>
            <person name="Quail M.A."/>
            <person name="Quinn J."/>
            <person name="Santos M.C."/>
            <person name="Schmitzberger F.F."/>
            <person name="Sherlock G."/>
            <person name="Shah P."/>
            <person name="Silverstein K.A."/>
            <person name="Skrzypek M.S."/>
            <person name="Soll D."/>
            <person name="Staggs R."/>
            <person name="Stansfield I."/>
            <person name="Stumpf M.P."/>
            <person name="Sudbery P.E."/>
            <person name="Srikantha T."/>
            <person name="Zeng Q."/>
            <person name="Berman J."/>
            <person name="Berriman M."/>
            <person name="Heitman J."/>
            <person name="Gow N.A."/>
            <person name="Lorenz M.C."/>
            <person name="Birren B.W."/>
            <person name="Kellis M."/>
            <person name="Cuomo C.A."/>
        </authorList>
    </citation>
    <scope>NUCLEOTIDE SEQUENCE [LARGE SCALE GENOMIC DNA]</scope>
    <source>
        <strain evidence="4">ATCC MYA-3404 / T1</strain>
    </source>
</reference>
<dbReference type="AlphaFoldDB" id="C5MBR2"/>